<dbReference type="AlphaFoldDB" id="A0A6C0BSW4"/>
<reference evidence="1" key="1">
    <citation type="journal article" date="2020" name="Nature">
        <title>Giant virus diversity and host interactions through global metagenomics.</title>
        <authorList>
            <person name="Schulz F."/>
            <person name="Roux S."/>
            <person name="Paez-Espino D."/>
            <person name="Jungbluth S."/>
            <person name="Walsh D.A."/>
            <person name="Denef V.J."/>
            <person name="McMahon K.D."/>
            <person name="Konstantinidis K.T."/>
            <person name="Eloe-Fadrosh E.A."/>
            <person name="Kyrpides N.C."/>
            <person name="Woyke T."/>
        </authorList>
    </citation>
    <scope>NUCLEOTIDE SEQUENCE</scope>
    <source>
        <strain evidence="1">GVMAG-M-3300018416-26</strain>
    </source>
</reference>
<dbReference type="InterPro" id="IPR029058">
    <property type="entry name" value="AB_hydrolase_fold"/>
</dbReference>
<evidence type="ECO:0000313" key="1">
    <source>
        <dbReference type="EMBL" id="QHS94363.1"/>
    </source>
</evidence>
<name>A0A6C0BSW4_9ZZZZ</name>
<dbReference type="SUPFAM" id="SSF53474">
    <property type="entry name" value="alpha/beta-Hydrolases"/>
    <property type="match status" value="1"/>
</dbReference>
<sequence length="197" mass="22482">MDPNFLFKLQTLYDRPENAPKGISIDDLPSDELAFNDYSKVMVIPSGLTKETLNHLTRLGSHVADCVDIDYPEESIDMFLKLSDYMRPYVIIAGSRGTVLVSEFLKRLHFTDSITNIVLFGPVHLRELFEACSTTCPYRTFNIMVVHGIHDTNERIVTVRSIVQEFKATLVEMNQGHGLNIQYDSLHKLINFKNESL</sequence>
<dbReference type="EMBL" id="MN739220">
    <property type="protein sequence ID" value="QHS94363.1"/>
    <property type="molecule type" value="Genomic_DNA"/>
</dbReference>
<protein>
    <submittedName>
        <fullName evidence="1">Uncharacterized protein</fullName>
    </submittedName>
</protein>
<proteinExistence type="predicted"/>
<accession>A0A6C0BSW4</accession>
<organism evidence="1">
    <name type="scientific">viral metagenome</name>
    <dbReference type="NCBI Taxonomy" id="1070528"/>
    <lineage>
        <taxon>unclassified sequences</taxon>
        <taxon>metagenomes</taxon>
        <taxon>organismal metagenomes</taxon>
    </lineage>
</organism>